<dbReference type="RefSeq" id="WP_133771648.1">
    <property type="nucleotide sequence ID" value="NZ_SNZR01000013.1"/>
</dbReference>
<gene>
    <name evidence="1" type="ORF">EV668_3188</name>
</gene>
<organism evidence="1 2">
    <name type="scientific">Enterovirga rhinocerotis</name>
    <dbReference type="NCBI Taxonomy" id="1339210"/>
    <lineage>
        <taxon>Bacteria</taxon>
        <taxon>Pseudomonadati</taxon>
        <taxon>Pseudomonadota</taxon>
        <taxon>Alphaproteobacteria</taxon>
        <taxon>Hyphomicrobiales</taxon>
        <taxon>Methylobacteriaceae</taxon>
        <taxon>Enterovirga</taxon>
    </lineage>
</organism>
<dbReference type="EMBL" id="SNZR01000013">
    <property type="protein sequence ID" value="TDR90337.1"/>
    <property type="molecule type" value="Genomic_DNA"/>
</dbReference>
<name>A0A4R7C1F7_9HYPH</name>
<proteinExistence type="predicted"/>
<evidence type="ECO:0000313" key="1">
    <source>
        <dbReference type="EMBL" id="TDR90337.1"/>
    </source>
</evidence>
<comment type="caution">
    <text evidence="1">The sequence shown here is derived from an EMBL/GenBank/DDBJ whole genome shotgun (WGS) entry which is preliminary data.</text>
</comment>
<evidence type="ECO:0000313" key="2">
    <source>
        <dbReference type="Proteomes" id="UP000295122"/>
    </source>
</evidence>
<dbReference type="Proteomes" id="UP000295122">
    <property type="component" value="Unassembled WGS sequence"/>
</dbReference>
<reference evidence="1 2" key="1">
    <citation type="submission" date="2019-03" db="EMBL/GenBank/DDBJ databases">
        <title>Genomic Encyclopedia of Type Strains, Phase IV (KMG-IV): sequencing the most valuable type-strain genomes for metagenomic binning, comparative biology and taxonomic classification.</title>
        <authorList>
            <person name="Goeker M."/>
        </authorList>
    </citation>
    <scope>NUCLEOTIDE SEQUENCE [LARGE SCALE GENOMIC DNA]</scope>
    <source>
        <strain evidence="1 2">DSM 25903</strain>
    </source>
</reference>
<sequence length="121" mass="12870">MTSLTPNQDAGRNAVLPDHIRREMEKSGADGAIARIIVEIQVGVRSAFLAEFDRATPIDAIIEGMRQGLGNALASVVSNSFEGDLEQAAQDFAAGVTRHALRSLNCESEKLVVPVTPVARA</sequence>
<keyword evidence="2" id="KW-1185">Reference proteome</keyword>
<protein>
    <submittedName>
        <fullName evidence="1">Uncharacterized protein</fullName>
    </submittedName>
</protein>
<accession>A0A4R7C1F7</accession>
<dbReference type="AlphaFoldDB" id="A0A4R7C1F7"/>